<protein>
    <recommendedName>
        <fullName evidence="2">histone deacetylase</fullName>
        <ecNumber evidence="2">3.5.1.98</ecNumber>
    </recommendedName>
</protein>
<dbReference type="InterPro" id="IPR037138">
    <property type="entry name" value="His_deacetylse_dom_sf"/>
</dbReference>
<comment type="similarity">
    <text evidence="1">Belongs to the histone deacetylase family. HD type 2 subfamily.</text>
</comment>
<dbReference type="KEGG" id="vg:80518113"/>
<name>A0A6N1NHY8_9VIRU</name>
<proteinExistence type="inferred from homology"/>
<dbReference type="InterPro" id="IPR023696">
    <property type="entry name" value="Ureohydrolase_dom_sf"/>
</dbReference>
<dbReference type="InterPro" id="IPR023801">
    <property type="entry name" value="His_deacetylse_dom"/>
</dbReference>
<dbReference type="InterPro" id="IPR000286">
    <property type="entry name" value="HDACs"/>
</dbReference>
<organism evidence="9">
    <name type="scientific">Tupanvirus soda lake</name>
    <dbReference type="NCBI Taxonomy" id="2126985"/>
    <lineage>
        <taxon>Viruses</taxon>
        <taxon>Varidnaviria</taxon>
        <taxon>Bamfordvirae</taxon>
        <taxon>Nucleocytoviricota</taxon>
        <taxon>Megaviricetes</taxon>
        <taxon>Imitervirales</taxon>
        <taxon>Mimiviridae</taxon>
        <taxon>Megamimivirinae</taxon>
        <taxon>Tupanvirus</taxon>
        <taxon>Tupanvirus salinum</taxon>
    </lineage>
</organism>
<reference evidence="9" key="1">
    <citation type="submission" date="2017-01" db="EMBL/GenBank/DDBJ databases">
        <authorList>
            <person name="Assis F.L."/>
            <person name="Abrahao J.S."/>
            <person name="Silva L."/>
            <person name="Khalil J.B."/>
            <person name="Rodrigues R."/>
            <person name="Silva L.S."/>
            <person name="Arantes T."/>
            <person name="Boratto P."/>
            <person name="Andrade M."/>
            <person name="Kroon E.G."/>
            <person name="Ribeiro B."/>
            <person name="Bergier I."/>
            <person name="Seligmann H."/>
            <person name="Ghigo E."/>
            <person name="Colson P."/>
            <person name="Levasseur A."/>
            <person name="Raoult D."/>
            <person name="Scola B.L."/>
        </authorList>
    </citation>
    <scope>NUCLEOTIDE SEQUENCE</scope>
    <source>
        <strain evidence="9">Soda lake</strain>
    </source>
</reference>
<keyword evidence="3" id="KW-0678">Repressor</keyword>
<evidence type="ECO:0000259" key="8">
    <source>
        <dbReference type="Pfam" id="PF00850"/>
    </source>
</evidence>
<evidence type="ECO:0000256" key="6">
    <source>
        <dbReference type="ARBA" id="ARBA00023015"/>
    </source>
</evidence>
<evidence type="ECO:0000256" key="7">
    <source>
        <dbReference type="ARBA" id="ARBA00023163"/>
    </source>
</evidence>
<keyword evidence="4" id="KW-0378">Hydrolase</keyword>
<feature type="domain" description="Histone deacetylase" evidence="8">
    <location>
        <begin position="18"/>
        <end position="316"/>
    </location>
</feature>
<evidence type="ECO:0000313" key="9">
    <source>
        <dbReference type="EMBL" id="QKU34704.1"/>
    </source>
</evidence>
<dbReference type="Pfam" id="PF00850">
    <property type="entry name" value="Hist_deacetyl"/>
    <property type="match status" value="1"/>
</dbReference>
<evidence type="ECO:0000256" key="3">
    <source>
        <dbReference type="ARBA" id="ARBA00022491"/>
    </source>
</evidence>
<keyword evidence="7" id="KW-0804">Transcription</keyword>
<keyword evidence="5" id="KW-0156">Chromatin regulator</keyword>
<evidence type="ECO:0000256" key="5">
    <source>
        <dbReference type="ARBA" id="ARBA00022853"/>
    </source>
</evidence>
<dbReference type="EMBL" id="KY523104">
    <property type="protein sequence ID" value="QKU34704.1"/>
    <property type="molecule type" value="Genomic_DNA"/>
</dbReference>
<evidence type="ECO:0000256" key="1">
    <source>
        <dbReference type="ARBA" id="ARBA00007738"/>
    </source>
</evidence>
<dbReference type="PRINTS" id="PR01270">
    <property type="entry name" value="HDASUPER"/>
</dbReference>
<dbReference type="PANTHER" id="PTHR10625">
    <property type="entry name" value="HISTONE DEACETYLASE HDAC1-RELATED"/>
    <property type="match status" value="1"/>
</dbReference>
<keyword evidence="6" id="KW-0805">Transcription regulation</keyword>
<accession>A0A6N1NHY8</accession>
<dbReference type="RefSeq" id="YP_010781349.1">
    <property type="nucleotide sequence ID" value="NC_075039.1"/>
</dbReference>
<dbReference type="EC" id="3.5.1.98" evidence="2"/>
<dbReference type="GO" id="GO:0141221">
    <property type="term" value="F:histone deacetylase activity, hydrolytic mechanism"/>
    <property type="evidence" value="ECO:0007669"/>
    <property type="project" value="UniProtKB-EC"/>
</dbReference>
<reference evidence="9" key="2">
    <citation type="journal article" date="2018" name="Nat. Commun.">
        <title>Tailed giant Tupanvirus possesses the most complete translational apparatus of the known virosphere.</title>
        <authorList>
            <person name="Abrahao J."/>
            <person name="Silva L."/>
            <person name="Silva L.S."/>
            <person name="Khalil J.Y.B."/>
            <person name="Rodrigues R."/>
            <person name="Arantes T."/>
            <person name="Assis F."/>
            <person name="Boratto P."/>
            <person name="Andrade M."/>
            <person name="Kroon E.G."/>
            <person name="Ribeiro B."/>
            <person name="Bergier I."/>
            <person name="Seligmann H."/>
            <person name="Ghigo E."/>
            <person name="Colson P."/>
            <person name="Levasseur A."/>
            <person name="Kroemer G."/>
            <person name="Raoult D."/>
            <person name="La Scola B."/>
        </authorList>
    </citation>
    <scope>NUCLEOTIDE SEQUENCE [LARGE SCALE GENOMIC DNA]</scope>
    <source>
        <strain evidence="9">Soda lake</strain>
    </source>
</reference>
<evidence type="ECO:0000256" key="2">
    <source>
        <dbReference type="ARBA" id="ARBA00012111"/>
    </source>
</evidence>
<dbReference type="GeneID" id="80518113"/>
<evidence type="ECO:0000256" key="4">
    <source>
        <dbReference type="ARBA" id="ARBA00022801"/>
    </source>
</evidence>
<dbReference type="Gene3D" id="3.40.800.20">
    <property type="entry name" value="Histone deacetylase domain"/>
    <property type="match status" value="1"/>
</dbReference>
<sequence>MTAIVYDERMCLHEEANHPEQPERIRSIFNAINDSGRLNKCKLIPIRNATHNEILSVHTANHLSNMKSIPGLDDMSLLSFEKMYNSVYLNKHSYDCALLSAGGVIVLCEEIVSDNSTNGIAIVRPPGHHAESNEAMGFCLFNNVAIAAKTMIKKHGLQRIVILDWDVHHGNATQHMFEDDPRVLYISIHRYDKGLFYPGGKDADPNMIGKGNGIGKNVNIGWNTGGYFSMGDTEYIYAYENLIKPMIEEYNPQLIIVSAGFDCAQGDPLGGMNVTPSGFNYLTSQLMNFANGKIVIALEGGYNIDSISVSMLACLMALLKEAPLPLKLGNVSEVAINAVNTTKNAHKSHWGFLQKN</sequence>
<dbReference type="PANTHER" id="PTHR10625:SF5">
    <property type="entry name" value="HISTONE DEACETYLASE"/>
    <property type="match status" value="1"/>
</dbReference>
<dbReference type="SUPFAM" id="SSF52768">
    <property type="entry name" value="Arginase/deacetylase"/>
    <property type="match status" value="1"/>
</dbReference>
<dbReference type="GO" id="GO:0040029">
    <property type="term" value="P:epigenetic regulation of gene expression"/>
    <property type="evidence" value="ECO:0007669"/>
    <property type="project" value="TreeGrafter"/>
</dbReference>